<dbReference type="GO" id="GO:0005886">
    <property type="term" value="C:plasma membrane"/>
    <property type="evidence" value="ECO:0007669"/>
    <property type="project" value="UniProtKB-SubCell"/>
</dbReference>
<feature type="compositionally biased region" description="Low complexity" evidence="10">
    <location>
        <begin position="43"/>
        <end position="53"/>
    </location>
</feature>
<comment type="subcellular location">
    <subcellularLocation>
        <location evidence="8">Cell inner membrane</location>
        <topology evidence="8">Single-pass type I membrane protein</topology>
    </subcellularLocation>
    <text evidence="8">Localizes to the Z ring in an FtsZ-dependent manner.</text>
</comment>
<reference evidence="12 13" key="1">
    <citation type="submission" date="2013-09" db="EMBL/GenBank/DDBJ databases">
        <title>Genome sequencing of Arenimonas metalli.</title>
        <authorList>
            <person name="Chen F."/>
            <person name="Wang G."/>
        </authorList>
    </citation>
    <scope>NUCLEOTIDE SEQUENCE [LARGE SCALE GENOMIC DNA]</scope>
    <source>
        <strain evidence="12 13">CF5-1</strain>
    </source>
</reference>
<dbReference type="STRING" id="1384056.N787_00535"/>
<keyword evidence="6 8" id="KW-0472">Membrane</keyword>
<dbReference type="InterPro" id="IPR011919">
    <property type="entry name" value="Cell_div_ZipA"/>
</dbReference>
<evidence type="ECO:0000256" key="4">
    <source>
        <dbReference type="ARBA" id="ARBA00022692"/>
    </source>
</evidence>
<dbReference type="PATRIC" id="fig|1384056.3.peg.737"/>
<dbReference type="PANTHER" id="PTHR38685">
    <property type="entry name" value="CELL DIVISION PROTEIN ZIPA"/>
    <property type="match status" value="1"/>
</dbReference>
<evidence type="ECO:0000256" key="7">
    <source>
        <dbReference type="ARBA" id="ARBA00023306"/>
    </source>
</evidence>
<dbReference type="GO" id="GO:0032153">
    <property type="term" value="C:cell division site"/>
    <property type="evidence" value="ECO:0007669"/>
    <property type="project" value="UniProtKB-UniRule"/>
</dbReference>
<dbReference type="Gene3D" id="3.30.1400.10">
    <property type="entry name" value="ZipA, C-terminal FtsZ-binding domain"/>
    <property type="match status" value="1"/>
</dbReference>
<evidence type="ECO:0000256" key="10">
    <source>
        <dbReference type="SAM" id="MobiDB-lite"/>
    </source>
</evidence>
<feature type="transmembrane region" description="Helical" evidence="8">
    <location>
        <begin position="12"/>
        <end position="30"/>
    </location>
</feature>
<dbReference type="PANTHER" id="PTHR38685:SF1">
    <property type="entry name" value="CELL DIVISION PROTEIN ZIPA"/>
    <property type="match status" value="1"/>
</dbReference>
<comment type="caution">
    <text evidence="12">The sequence shown here is derived from an EMBL/GenBank/DDBJ whole genome shotgun (WGS) entry which is preliminary data.</text>
</comment>
<dbReference type="AlphaFoldDB" id="A0A091B5L7"/>
<keyword evidence="4 8" id="KW-0812">Transmembrane</keyword>
<keyword evidence="13" id="KW-1185">Reference proteome</keyword>
<dbReference type="RefSeq" id="WP_034210915.1">
    <property type="nucleotide sequence ID" value="NZ_AVCK01000012.1"/>
</dbReference>
<keyword evidence="7 8" id="KW-0131">Cell cycle</keyword>
<dbReference type="GO" id="GO:0000917">
    <property type="term" value="P:division septum assembly"/>
    <property type="evidence" value="ECO:0007669"/>
    <property type="project" value="TreeGrafter"/>
</dbReference>
<evidence type="ECO:0000259" key="11">
    <source>
        <dbReference type="SMART" id="SM00771"/>
    </source>
</evidence>
<keyword evidence="3 8" id="KW-0132">Cell division</keyword>
<dbReference type="GO" id="GO:0043093">
    <property type="term" value="P:FtsZ-dependent cytokinesis"/>
    <property type="evidence" value="ECO:0007669"/>
    <property type="project" value="UniProtKB-UniRule"/>
</dbReference>
<dbReference type="eggNOG" id="COG3115">
    <property type="taxonomic scope" value="Bacteria"/>
</dbReference>
<dbReference type="HAMAP" id="MF_00509">
    <property type="entry name" value="ZipA"/>
    <property type="match status" value="1"/>
</dbReference>
<evidence type="ECO:0000256" key="6">
    <source>
        <dbReference type="ARBA" id="ARBA00023136"/>
    </source>
</evidence>
<dbReference type="SMART" id="SM00771">
    <property type="entry name" value="ZipA_C"/>
    <property type="match status" value="1"/>
</dbReference>
<dbReference type="InterPro" id="IPR007449">
    <property type="entry name" value="ZipA_FtsZ-bd_C"/>
</dbReference>
<evidence type="ECO:0000313" key="12">
    <source>
        <dbReference type="EMBL" id="KFN46812.1"/>
    </source>
</evidence>
<evidence type="ECO:0000256" key="2">
    <source>
        <dbReference type="ARBA" id="ARBA00022519"/>
    </source>
</evidence>
<sequence length="257" mass="27936">MLDGLSETTLLRIAIGVAALVLFAVIVYTSRKPAGQQGKRTAPARGEAAGGPRQEPTLRELIEADAATGDEAAAIEQSELDLLEKTLAGEDVPDRRPAPAPLPGARPDENFDKVVSVFLAARAGQALHGPDLVVAAEKAGLVYGHMNIFHRLVDNHPEQGPIFSVANLVKPGSFEMANIQDLRTPGISFFMALPGPLSALDAWDAMLPTAQRMAELLDGVLLDEERNALGRQRIAHIREDLRNYDRKQQKWDLRTTR</sequence>
<feature type="domain" description="ZipA C-terminal FtsZ-binding" evidence="11">
    <location>
        <begin position="111"/>
        <end position="241"/>
    </location>
</feature>
<proteinExistence type="inferred from homology"/>
<dbReference type="OrthoDB" id="7054914at2"/>
<comment type="subunit">
    <text evidence="8">Interacts with FtsZ via their C-terminal domains.</text>
</comment>
<evidence type="ECO:0000313" key="13">
    <source>
        <dbReference type="Proteomes" id="UP000029393"/>
    </source>
</evidence>
<dbReference type="Pfam" id="PF04354">
    <property type="entry name" value="ZipA_C"/>
    <property type="match status" value="1"/>
</dbReference>
<dbReference type="InterPro" id="IPR036765">
    <property type="entry name" value="ZipA_FtsZ-bd_C_sf"/>
</dbReference>
<dbReference type="Proteomes" id="UP000029393">
    <property type="component" value="Unassembled WGS sequence"/>
</dbReference>
<dbReference type="EMBL" id="AVCK01000012">
    <property type="protein sequence ID" value="KFN46812.1"/>
    <property type="molecule type" value="Genomic_DNA"/>
</dbReference>
<keyword evidence="5 8" id="KW-1133">Transmembrane helix</keyword>
<name>A0A091B5L7_9GAMM</name>
<keyword evidence="1 8" id="KW-1003">Cell membrane</keyword>
<evidence type="ECO:0000256" key="3">
    <source>
        <dbReference type="ARBA" id="ARBA00022618"/>
    </source>
</evidence>
<organism evidence="12 13">
    <name type="scientific">Arenimonas metalli CF5-1</name>
    <dbReference type="NCBI Taxonomy" id="1384056"/>
    <lineage>
        <taxon>Bacteria</taxon>
        <taxon>Pseudomonadati</taxon>
        <taxon>Pseudomonadota</taxon>
        <taxon>Gammaproteobacteria</taxon>
        <taxon>Lysobacterales</taxon>
        <taxon>Lysobacteraceae</taxon>
        <taxon>Arenimonas</taxon>
    </lineage>
</organism>
<accession>A0A091B5L7</accession>
<dbReference type="NCBIfam" id="TIGR02205">
    <property type="entry name" value="septum_zipA"/>
    <property type="match status" value="1"/>
</dbReference>
<protein>
    <recommendedName>
        <fullName evidence="8 9">Cell division protein ZipA</fullName>
    </recommendedName>
</protein>
<evidence type="ECO:0000256" key="1">
    <source>
        <dbReference type="ARBA" id="ARBA00022475"/>
    </source>
</evidence>
<evidence type="ECO:0000256" key="5">
    <source>
        <dbReference type="ARBA" id="ARBA00022989"/>
    </source>
</evidence>
<evidence type="ECO:0000256" key="9">
    <source>
        <dbReference type="RuleBase" id="RU003612"/>
    </source>
</evidence>
<keyword evidence="2 8" id="KW-0997">Cell inner membrane</keyword>
<evidence type="ECO:0000256" key="8">
    <source>
        <dbReference type="HAMAP-Rule" id="MF_00509"/>
    </source>
</evidence>
<dbReference type="SUPFAM" id="SSF64383">
    <property type="entry name" value="Cell-division protein ZipA, C-terminal domain"/>
    <property type="match status" value="1"/>
</dbReference>
<gene>
    <name evidence="8" type="primary">zipA</name>
    <name evidence="12" type="ORF">N787_00535</name>
</gene>
<feature type="region of interest" description="Disordered" evidence="10">
    <location>
        <begin position="34"/>
        <end position="55"/>
    </location>
</feature>
<comment type="similarity">
    <text evidence="8 9">Belongs to the ZipA family.</text>
</comment>
<comment type="function">
    <text evidence="8 9">Essential cell division protein that stabilizes the FtsZ protofilaments by cross-linking them and that serves as a cytoplasmic membrane anchor for the Z ring. Also required for the recruitment to the septal ring of downstream cell division proteins.</text>
</comment>